<dbReference type="PANTHER" id="PTHR13742">
    <property type="entry name" value="RETINOBLASTOMA-ASSOCIATED PROTEIN RB -RELATED"/>
    <property type="match status" value="1"/>
</dbReference>
<sequence>MLACSAELVLATHKTVTMLFPAVLERTGITVFDLSKVIEIFIRHEESLSERVEETSKYFGGTVFGEHGQKEEMMSPKRVCGEYRNALVERNSFRSPLKGRPNRSNPGGGGETCAETGINVFFSKVFVVDPKQHISGLDFDPSKYAPKFRVLNVGFVPFLRPGADKIYNVFNNQLPVALKILKFDKQLAMENV</sequence>
<proteinExistence type="predicted"/>
<keyword evidence="3" id="KW-1185">Reference proteome</keyword>
<dbReference type="InterPro" id="IPR028309">
    <property type="entry name" value="RB_fam"/>
</dbReference>
<dbReference type="GO" id="GO:0000977">
    <property type="term" value="F:RNA polymerase II transcription regulatory region sequence-specific DNA binding"/>
    <property type="evidence" value="ECO:0007669"/>
    <property type="project" value="TreeGrafter"/>
</dbReference>
<feature type="domain" description="Retinoblastoma-associated protein A-box" evidence="1">
    <location>
        <begin position="1"/>
        <end position="52"/>
    </location>
</feature>
<dbReference type="Gramene" id="RZC71263">
    <property type="protein sequence ID" value="RZC71263"/>
    <property type="gene ID" value="C5167_034445"/>
</dbReference>
<dbReference type="GO" id="GO:2000134">
    <property type="term" value="P:negative regulation of G1/S transition of mitotic cell cycle"/>
    <property type="evidence" value="ECO:0007669"/>
    <property type="project" value="TreeGrafter"/>
</dbReference>
<dbReference type="InterPro" id="IPR002720">
    <property type="entry name" value="RB_A"/>
</dbReference>
<dbReference type="PANTHER" id="PTHR13742:SF17">
    <property type="entry name" value="RE32990P-RELATED"/>
    <property type="match status" value="1"/>
</dbReference>
<accession>A0A4Y7KCZ9</accession>
<dbReference type="GO" id="GO:0005634">
    <property type="term" value="C:nucleus"/>
    <property type="evidence" value="ECO:0007669"/>
    <property type="project" value="InterPro"/>
</dbReference>
<dbReference type="AlphaFoldDB" id="A0A4Y7KCZ9"/>
<name>A0A4Y7KCZ9_PAPSO</name>
<dbReference type="GO" id="GO:0000785">
    <property type="term" value="C:chromatin"/>
    <property type="evidence" value="ECO:0007669"/>
    <property type="project" value="TreeGrafter"/>
</dbReference>
<evidence type="ECO:0000259" key="1">
    <source>
        <dbReference type="Pfam" id="PF01858"/>
    </source>
</evidence>
<organism evidence="2 3">
    <name type="scientific">Papaver somniferum</name>
    <name type="common">Opium poppy</name>
    <dbReference type="NCBI Taxonomy" id="3469"/>
    <lineage>
        <taxon>Eukaryota</taxon>
        <taxon>Viridiplantae</taxon>
        <taxon>Streptophyta</taxon>
        <taxon>Embryophyta</taxon>
        <taxon>Tracheophyta</taxon>
        <taxon>Spermatophyta</taxon>
        <taxon>Magnoliopsida</taxon>
        <taxon>Ranunculales</taxon>
        <taxon>Papaveraceae</taxon>
        <taxon>Papaveroideae</taxon>
        <taxon>Papaver</taxon>
    </lineage>
</organism>
<dbReference type="Pfam" id="PF01858">
    <property type="entry name" value="RB_A"/>
    <property type="match status" value="1"/>
</dbReference>
<dbReference type="GO" id="GO:0005667">
    <property type="term" value="C:transcription regulator complex"/>
    <property type="evidence" value="ECO:0007669"/>
    <property type="project" value="TreeGrafter"/>
</dbReference>
<protein>
    <recommendedName>
        <fullName evidence="1">Retinoblastoma-associated protein A-box domain-containing protein</fullName>
    </recommendedName>
</protein>
<dbReference type="Proteomes" id="UP000316621">
    <property type="component" value="Chromosome 7"/>
</dbReference>
<reference evidence="2 3" key="1">
    <citation type="journal article" date="2018" name="Science">
        <title>The opium poppy genome and morphinan production.</title>
        <authorList>
            <person name="Guo L."/>
            <person name="Winzer T."/>
            <person name="Yang X."/>
            <person name="Li Y."/>
            <person name="Ning Z."/>
            <person name="He Z."/>
            <person name="Teodor R."/>
            <person name="Lu Y."/>
            <person name="Bowser T.A."/>
            <person name="Graham I.A."/>
            <person name="Ye K."/>
        </authorList>
    </citation>
    <scope>NUCLEOTIDE SEQUENCE [LARGE SCALE GENOMIC DNA]</scope>
    <source>
        <strain evidence="3">cv. HN1</strain>
        <tissue evidence="2">Leaves</tissue>
    </source>
</reference>
<dbReference type="SUPFAM" id="SSF47954">
    <property type="entry name" value="Cyclin-like"/>
    <property type="match status" value="1"/>
</dbReference>
<evidence type="ECO:0000313" key="3">
    <source>
        <dbReference type="Proteomes" id="UP000316621"/>
    </source>
</evidence>
<dbReference type="STRING" id="3469.A0A4Y7KCZ9"/>
<dbReference type="InterPro" id="IPR036915">
    <property type="entry name" value="Cyclin-like_sf"/>
</dbReference>
<gene>
    <name evidence="2" type="ORF">C5167_034445</name>
</gene>
<dbReference type="GO" id="GO:0030154">
    <property type="term" value="P:cell differentiation"/>
    <property type="evidence" value="ECO:0007669"/>
    <property type="project" value="TreeGrafter"/>
</dbReference>
<dbReference type="EMBL" id="CM010721">
    <property type="protein sequence ID" value="RZC71263.1"/>
    <property type="molecule type" value="Genomic_DNA"/>
</dbReference>
<evidence type="ECO:0000313" key="2">
    <source>
        <dbReference type="EMBL" id="RZC71263.1"/>
    </source>
</evidence>
<dbReference type="GO" id="GO:0006357">
    <property type="term" value="P:regulation of transcription by RNA polymerase II"/>
    <property type="evidence" value="ECO:0007669"/>
    <property type="project" value="InterPro"/>
</dbReference>
<dbReference type="Gene3D" id="1.10.472.10">
    <property type="entry name" value="Cyclin-like"/>
    <property type="match status" value="1"/>
</dbReference>